<accession>A0A2H4JAT8</accession>
<gene>
    <name evidence="1" type="ORF">7S3_3</name>
</gene>
<evidence type="ECO:0000313" key="1">
    <source>
        <dbReference type="EMBL" id="ASN69181.1"/>
    </source>
</evidence>
<proteinExistence type="predicted"/>
<dbReference type="Pfam" id="PF05133">
    <property type="entry name" value="SPP1_portal"/>
    <property type="match status" value="1"/>
</dbReference>
<organism evidence="1">
    <name type="scientific">uncultured Caudovirales phage</name>
    <dbReference type="NCBI Taxonomy" id="2100421"/>
    <lineage>
        <taxon>Viruses</taxon>
        <taxon>Duplodnaviria</taxon>
        <taxon>Heunggongvirae</taxon>
        <taxon>Uroviricota</taxon>
        <taxon>Caudoviricetes</taxon>
        <taxon>Peduoviridae</taxon>
        <taxon>Maltschvirus</taxon>
        <taxon>Maltschvirus maltsch</taxon>
    </lineage>
</organism>
<reference evidence="1" key="1">
    <citation type="submission" date="2017-06" db="EMBL/GenBank/DDBJ databases">
        <title>Novel phages from South African skin metaviromes.</title>
        <authorList>
            <person name="van Zyl L.J."/>
            <person name="Abrahams Y."/>
            <person name="Stander E.A."/>
            <person name="Kirby B.M."/>
            <person name="Clavaud C."/>
            <person name="Farcet C."/>
            <person name="Breton L."/>
            <person name="Trindade M.I."/>
        </authorList>
    </citation>
    <scope>NUCLEOTIDE SEQUENCE</scope>
</reference>
<evidence type="ECO:0008006" key="2">
    <source>
        <dbReference type="Google" id="ProtNLM"/>
    </source>
</evidence>
<sequence>MSFSTLVEHAGSGSRDREKLEAYYQGSKRLDALGVSLPPEVRVLELVVNWPRLVVDSVEERLDVEGFRLAGSDKTDDELWSWWQANNLDDESSLVHTEALVQRKAFTIVGQTRDGAPAITSHTGQGMACHIDPLTRDVAEAVRLYETPDRVKWAAHYLPDVTVYYRGSLGDWKQDKTVVHNMGTVPVTPFTNRSRIGDRRGVSEMQDVMGLTDAASRTLTNLQIAQELVAIPQRWVMGAQASDFVDRDGNVVPRWQAYIGHVQAFESHEARAGQFEGADLRNFTEVVNQYARIVSALSGLPPDFLGFTSENPASAEAIVAARERLVKRAERKQRSFGSSWERTMRCAMRQAGRDASPAMRLETVWRDAATPTLAAKTDAAVKLYESGLLPADMALETIGFSPEQRKRAEELRRSPLLAAVGL</sequence>
<dbReference type="InterPro" id="IPR021145">
    <property type="entry name" value="Portal_protein_SPP1_Gp6-like"/>
</dbReference>
<protein>
    <recommendedName>
        <fullName evidence="2">Phage portal protein</fullName>
    </recommendedName>
</protein>
<name>A0A2H4JAT8_9CAUD</name>
<dbReference type="EMBL" id="MF417887">
    <property type="protein sequence ID" value="ASN69181.1"/>
    <property type="molecule type" value="Genomic_DNA"/>
</dbReference>